<dbReference type="AlphaFoldDB" id="A0A6J6K838"/>
<gene>
    <name evidence="1" type="ORF">UFOPK2242_00042</name>
    <name evidence="2" type="ORF">UFOPK2925_00110</name>
    <name evidence="3" type="ORF">UFOPK2996_00017</name>
    <name evidence="4" type="ORF">UFOPK3317_00022</name>
    <name evidence="5" type="ORF">UFOPK3974_00018</name>
    <name evidence="6" type="ORF">UFOPK4071_00048</name>
</gene>
<evidence type="ECO:0000313" key="5">
    <source>
        <dbReference type="EMBL" id="CAB4974805.1"/>
    </source>
</evidence>
<evidence type="ECO:0000313" key="1">
    <source>
        <dbReference type="EMBL" id="CAB4644524.1"/>
    </source>
</evidence>
<dbReference type="EMBL" id="CAEZWM010000001">
    <property type="protein sequence ID" value="CAB4644524.1"/>
    <property type="molecule type" value="Genomic_DNA"/>
</dbReference>
<evidence type="ECO:0000313" key="6">
    <source>
        <dbReference type="EMBL" id="CAB4999806.1"/>
    </source>
</evidence>
<evidence type="ECO:0000313" key="2">
    <source>
        <dbReference type="EMBL" id="CAB4768068.1"/>
    </source>
</evidence>
<organism evidence="1">
    <name type="scientific">freshwater metagenome</name>
    <dbReference type="NCBI Taxonomy" id="449393"/>
    <lineage>
        <taxon>unclassified sequences</taxon>
        <taxon>metagenomes</taxon>
        <taxon>ecological metagenomes</taxon>
    </lineage>
</organism>
<dbReference type="EMBL" id="CAFBPF010000002">
    <property type="protein sequence ID" value="CAB4999806.1"/>
    <property type="molecule type" value="Genomic_DNA"/>
</dbReference>
<evidence type="ECO:0000313" key="4">
    <source>
        <dbReference type="EMBL" id="CAB4855145.1"/>
    </source>
</evidence>
<proteinExistence type="predicted"/>
<dbReference type="EMBL" id="CAFBOR010000001">
    <property type="protein sequence ID" value="CAB4974805.1"/>
    <property type="molecule type" value="Genomic_DNA"/>
</dbReference>
<dbReference type="EMBL" id="CAEZZU010000006">
    <property type="protein sequence ID" value="CAB4768068.1"/>
    <property type="molecule type" value="Genomic_DNA"/>
</dbReference>
<sequence length="66" mass="7604">MKPVRGAVVSLISYSARRQTARRTLGISYVVLRFLARRLKTRNRTVLKFKVEPGARYEIVGIRRGD</sequence>
<dbReference type="EMBL" id="CAFAAH010000001">
    <property type="protein sequence ID" value="CAB4784773.1"/>
    <property type="molecule type" value="Genomic_DNA"/>
</dbReference>
<protein>
    <submittedName>
        <fullName evidence="1">Unannotated protein</fullName>
    </submittedName>
</protein>
<name>A0A6J6K838_9ZZZZ</name>
<accession>A0A6J6K838</accession>
<reference evidence="1" key="1">
    <citation type="submission" date="2020-05" db="EMBL/GenBank/DDBJ databases">
        <authorList>
            <person name="Chiriac C."/>
            <person name="Salcher M."/>
            <person name="Ghai R."/>
            <person name="Kavagutti S V."/>
        </authorList>
    </citation>
    <scope>NUCLEOTIDE SEQUENCE</scope>
</reference>
<evidence type="ECO:0000313" key="3">
    <source>
        <dbReference type="EMBL" id="CAB4784773.1"/>
    </source>
</evidence>
<dbReference type="EMBL" id="CAFBLK010000002">
    <property type="protein sequence ID" value="CAB4855145.1"/>
    <property type="molecule type" value="Genomic_DNA"/>
</dbReference>